<dbReference type="OrthoDB" id="5977743at2759"/>
<feature type="chain" id="PRO_5012168380" evidence="6">
    <location>
        <begin position="26"/>
        <end position="414"/>
    </location>
</feature>
<evidence type="ECO:0000256" key="5">
    <source>
        <dbReference type="SAM" id="Phobius"/>
    </source>
</evidence>
<dbReference type="InParanoid" id="A0A1X2HQX9"/>
<evidence type="ECO:0000313" key="9">
    <source>
        <dbReference type="Proteomes" id="UP000242180"/>
    </source>
</evidence>
<dbReference type="Proteomes" id="UP000242180">
    <property type="component" value="Unassembled WGS sequence"/>
</dbReference>
<evidence type="ECO:0000256" key="1">
    <source>
        <dbReference type="ARBA" id="ARBA00004141"/>
    </source>
</evidence>
<dbReference type="PANTHER" id="PTHR13315">
    <property type="entry name" value="METALLO PHOSPHOESTERASE RELATED"/>
    <property type="match status" value="1"/>
</dbReference>
<dbReference type="InterPro" id="IPR033308">
    <property type="entry name" value="PGAP5/Cdc1/Ted1"/>
</dbReference>
<evidence type="ECO:0000313" key="8">
    <source>
        <dbReference type="EMBL" id="ORZ01794.1"/>
    </source>
</evidence>
<dbReference type="SUPFAM" id="SSF56300">
    <property type="entry name" value="Metallo-dependent phosphatases"/>
    <property type="match status" value="1"/>
</dbReference>
<keyword evidence="3 5" id="KW-1133">Transmembrane helix</keyword>
<feature type="signal peptide" evidence="6">
    <location>
        <begin position="1"/>
        <end position="25"/>
    </location>
</feature>
<dbReference type="AlphaFoldDB" id="A0A1X2HQX9"/>
<dbReference type="PANTHER" id="PTHR13315:SF4">
    <property type="entry name" value="METALLOPHOSPHOESTERASE, ISOFORM E"/>
    <property type="match status" value="1"/>
</dbReference>
<proteinExistence type="predicted"/>
<dbReference type="STRING" id="13706.A0A1X2HQX9"/>
<dbReference type="FunCoup" id="A0A1X2HQX9">
    <property type="interactions" value="254"/>
</dbReference>
<keyword evidence="4 5" id="KW-0472">Membrane</keyword>
<keyword evidence="9" id="KW-1185">Reference proteome</keyword>
<dbReference type="EMBL" id="MCGN01000002">
    <property type="protein sequence ID" value="ORZ01794.1"/>
    <property type="molecule type" value="Genomic_DNA"/>
</dbReference>
<name>A0A1X2HQX9_SYNRA</name>
<dbReference type="GO" id="GO:0005783">
    <property type="term" value="C:endoplasmic reticulum"/>
    <property type="evidence" value="ECO:0007669"/>
    <property type="project" value="TreeGrafter"/>
</dbReference>
<organism evidence="8 9">
    <name type="scientific">Syncephalastrum racemosum</name>
    <name type="common">Filamentous fungus</name>
    <dbReference type="NCBI Taxonomy" id="13706"/>
    <lineage>
        <taxon>Eukaryota</taxon>
        <taxon>Fungi</taxon>
        <taxon>Fungi incertae sedis</taxon>
        <taxon>Mucoromycota</taxon>
        <taxon>Mucoromycotina</taxon>
        <taxon>Mucoromycetes</taxon>
        <taxon>Mucorales</taxon>
        <taxon>Syncephalastraceae</taxon>
        <taxon>Syncephalastrum</taxon>
    </lineage>
</organism>
<evidence type="ECO:0000256" key="6">
    <source>
        <dbReference type="SAM" id="SignalP"/>
    </source>
</evidence>
<dbReference type="GO" id="GO:0016020">
    <property type="term" value="C:membrane"/>
    <property type="evidence" value="ECO:0007669"/>
    <property type="project" value="UniProtKB-SubCell"/>
</dbReference>
<protein>
    <submittedName>
        <fullName evidence="8">Metallo-dependent phosphatase-like protein</fullName>
    </submittedName>
</protein>
<evidence type="ECO:0000256" key="4">
    <source>
        <dbReference type="ARBA" id="ARBA00023136"/>
    </source>
</evidence>
<keyword evidence="6" id="KW-0732">Signal</keyword>
<dbReference type="GO" id="GO:0006506">
    <property type="term" value="P:GPI anchor biosynthetic process"/>
    <property type="evidence" value="ECO:0007669"/>
    <property type="project" value="InterPro"/>
</dbReference>
<feature type="transmembrane region" description="Helical" evidence="5">
    <location>
        <begin position="396"/>
        <end position="413"/>
    </location>
</feature>
<reference evidence="8 9" key="1">
    <citation type="submission" date="2016-07" db="EMBL/GenBank/DDBJ databases">
        <title>Pervasive Adenine N6-methylation of Active Genes in Fungi.</title>
        <authorList>
            <consortium name="DOE Joint Genome Institute"/>
            <person name="Mondo S.J."/>
            <person name="Dannebaum R.O."/>
            <person name="Kuo R.C."/>
            <person name="Labutti K."/>
            <person name="Haridas S."/>
            <person name="Kuo A."/>
            <person name="Salamov A."/>
            <person name="Ahrendt S.R."/>
            <person name="Lipzen A."/>
            <person name="Sullivan W."/>
            <person name="Andreopoulos W.B."/>
            <person name="Clum A."/>
            <person name="Lindquist E."/>
            <person name="Daum C."/>
            <person name="Ramamoorthy G.K."/>
            <person name="Gryganskyi A."/>
            <person name="Culley D."/>
            <person name="Magnuson J.K."/>
            <person name="James T.Y."/>
            <person name="O'Malley M.A."/>
            <person name="Stajich J.E."/>
            <person name="Spatafora J.W."/>
            <person name="Visel A."/>
            <person name="Grigoriev I.V."/>
        </authorList>
    </citation>
    <scope>NUCLEOTIDE SEQUENCE [LARGE SCALE GENOMIC DNA]</scope>
    <source>
        <strain evidence="8 9">NRRL 2496</strain>
    </source>
</reference>
<dbReference type="GO" id="GO:0016787">
    <property type="term" value="F:hydrolase activity"/>
    <property type="evidence" value="ECO:0007669"/>
    <property type="project" value="InterPro"/>
</dbReference>
<evidence type="ECO:0000256" key="2">
    <source>
        <dbReference type="ARBA" id="ARBA00022692"/>
    </source>
</evidence>
<dbReference type="InterPro" id="IPR029052">
    <property type="entry name" value="Metallo-depent_PP-like"/>
</dbReference>
<evidence type="ECO:0000259" key="7">
    <source>
        <dbReference type="Pfam" id="PF00149"/>
    </source>
</evidence>
<dbReference type="InterPro" id="IPR004843">
    <property type="entry name" value="Calcineurin-like_PHP"/>
</dbReference>
<gene>
    <name evidence="8" type="ORF">BCR43DRAFT_454504</name>
</gene>
<dbReference type="Pfam" id="PF00149">
    <property type="entry name" value="Metallophos"/>
    <property type="match status" value="1"/>
</dbReference>
<comment type="subcellular location">
    <subcellularLocation>
        <location evidence="1">Membrane</location>
        <topology evidence="1">Multi-pass membrane protein</topology>
    </subcellularLocation>
</comment>
<comment type="caution">
    <text evidence="8">The sequence shown here is derived from an EMBL/GenBank/DDBJ whole genome shotgun (WGS) entry which is preliminary data.</text>
</comment>
<evidence type="ECO:0000256" key="3">
    <source>
        <dbReference type="ARBA" id="ARBA00022989"/>
    </source>
</evidence>
<sequence>MAPSRSNKLLVNALRLAWIFILLHGEKITFWNAARHCAPWPKDELAKVDPQTQDRILLIGDPQITDAYSYDRGPAIMKICEFVTDRYARRNFRHLMNRLQPQNVIYMGDLNDGGREWDDEGYAKQVARFRNLYSTSVPQYFMVGNHDIGFGDGIKPEVLHRYTEEFGPTSYAIERKHYSIVVIDTVSLSAAKDLASKHEALGVLENLPPQPRILMTHVPLYRPQGTDCGPDRQNTREIRHGRGYQYQNLLSRELSDMLLDRIQPIAVFSGDDHDYCRVWHNNNQSLEITVPTFSMAQSLRFPGAILLDLSTPLNQTRPDHFSTKLCWLPDQVGIFISYGYYALITLLILSVSHGRRWYAHRSRRRVDKEDSLPTPSIHAKRIQPMSRFLTEIARDTGDVAVIGIATFIAFLILF</sequence>
<dbReference type="OMA" id="GPYRGHW"/>
<feature type="domain" description="Calcineurin-like phosphoesterase" evidence="7">
    <location>
        <begin position="55"/>
        <end position="275"/>
    </location>
</feature>
<accession>A0A1X2HQX9</accession>
<keyword evidence="2 5" id="KW-0812">Transmembrane</keyword>
<feature type="transmembrane region" description="Helical" evidence="5">
    <location>
        <begin position="338"/>
        <end position="358"/>
    </location>
</feature>
<dbReference type="Gene3D" id="3.60.21.10">
    <property type="match status" value="1"/>
</dbReference>